<organism evidence="2 3">
    <name type="scientific">Crassostrea virginica</name>
    <name type="common">Eastern oyster</name>
    <dbReference type="NCBI Taxonomy" id="6565"/>
    <lineage>
        <taxon>Eukaryota</taxon>
        <taxon>Metazoa</taxon>
        <taxon>Spiralia</taxon>
        <taxon>Lophotrochozoa</taxon>
        <taxon>Mollusca</taxon>
        <taxon>Bivalvia</taxon>
        <taxon>Autobranchia</taxon>
        <taxon>Pteriomorphia</taxon>
        <taxon>Ostreida</taxon>
        <taxon>Ostreoidea</taxon>
        <taxon>Ostreidae</taxon>
        <taxon>Crassostrea</taxon>
    </lineage>
</organism>
<dbReference type="OrthoDB" id="6141934at2759"/>
<dbReference type="AlphaFoldDB" id="A0A8B8BNC9"/>
<proteinExistence type="predicted"/>
<dbReference type="KEGG" id="cvn:111111936"/>
<evidence type="ECO:0000313" key="2">
    <source>
        <dbReference type="Proteomes" id="UP000694844"/>
    </source>
</evidence>
<accession>A0A8B8BNC9</accession>
<reference evidence="3" key="1">
    <citation type="submission" date="2025-08" db="UniProtKB">
        <authorList>
            <consortium name="RefSeq"/>
        </authorList>
    </citation>
    <scope>IDENTIFICATION</scope>
    <source>
        <tissue evidence="3">Whole sample</tissue>
    </source>
</reference>
<sequence length="198" mass="23016">MATSSQNSPSSPLTEKQMVTGMRNHYNQKEELLSQVKVQVDIVHSTIQKRFQQLSTRDKENAATPALVSREEWGQLSYLHEQLVQLSDNLRKLGSDENEELRHLEYIRAYCKQCSKSDNSNFMAKFQELERMHTANCLQKEVIENCVNRAIRHLFKIKKSLNCDGFDKEFKGEEENQNVKDIGQRADTQKPALQERNQ</sequence>
<protein>
    <submittedName>
        <fullName evidence="3">Uncharacterized protein LOC111111936</fullName>
    </submittedName>
</protein>
<evidence type="ECO:0000256" key="1">
    <source>
        <dbReference type="SAM" id="MobiDB-lite"/>
    </source>
</evidence>
<dbReference type="Proteomes" id="UP000694844">
    <property type="component" value="Chromosome 9"/>
</dbReference>
<dbReference type="GeneID" id="111111936"/>
<evidence type="ECO:0000313" key="3">
    <source>
        <dbReference type="RefSeq" id="XP_022304840.1"/>
    </source>
</evidence>
<gene>
    <name evidence="3" type="primary">LOC111111936</name>
</gene>
<feature type="compositionally biased region" description="Basic and acidic residues" evidence="1">
    <location>
        <begin position="173"/>
        <end position="188"/>
    </location>
</feature>
<keyword evidence="2" id="KW-1185">Reference proteome</keyword>
<dbReference type="RefSeq" id="XP_022304840.1">
    <property type="nucleotide sequence ID" value="XM_022449132.1"/>
</dbReference>
<feature type="region of interest" description="Disordered" evidence="1">
    <location>
        <begin position="173"/>
        <end position="198"/>
    </location>
</feature>
<name>A0A8B8BNC9_CRAVI</name>